<comment type="function">
    <text evidence="10">Involved in inositol deacylation of GPI-anchored proteins which plays important roles in the quality control and ER-associated degradation of GPI-anchored proteins.</text>
</comment>
<evidence type="ECO:0000259" key="12">
    <source>
        <dbReference type="Pfam" id="PF07819"/>
    </source>
</evidence>
<feature type="transmembrane region" description="Helical" evidence="10">
    <location>
        <begin position="769"/>
        <end position="796"/>
    </location>
</feature>
<feature type="compositionally biased region" description="Polar residues" evidence="11">
    <location>
        <begin position="827"/>
        <end position="838"/>
    </location>
</feature>
<feature type="transmembrane region" description="Helical" evidence="10">
    <location>
        <begin position="708"/>
        <end position="730"/>
    </location>
</feature>
<evidence type="ECO:0000256" key="5">
    <source>
        <dbReference type="ARBA" id="ARBA00022801"/>
    </source>
</evidence>
<evidence type="ECO:0000256" key="2">
    <source>
        <dbReference type="ARBA" id="ARBA00006931"/>
    </source>
</evidence>
<evidence type="ECO:0000256" key="4">
    <source>
        <dbReference type="ARBA" id="ARBA00022692"/>
    </source>
</evidence>
<dbReference type="GO" id="GO:0006888">
    <property type="term" value="P:endoplasmic reticulum to Golgi vesicle-mediated transport"/>
    <property type="evidence" value="ECO:0007669"/>
    <property type="project" value="TreeGrafter"/>
</dbReference>
<keyword evidence="7 10" id="KW-0653">Protein transport</keyword>
<feature type="region of interest" description="Disordered" evidence="11">
    <location>
        <begin position="825"/>
        <end position="867"/>
    </location>
</feature>
<name>A0A7R8UE70_HERIL</name>
<gene>
    <name evidence="14" type="ORF">HERILL_LOCUS1582</name>
</gene>
<dbReference type="EMBL" id="LR899009">
    <property type="protein sequence ID" value="CAD7078307.1"/>
    <property type="molecule type" value="Genomic_DNA"/>
</dbReference>
<evidence type="ECO:0000256" key="11">
    <source>
        <dbReference type="SAM" id="MobiDB-lite"/>
    </source>
</evidence>
<dbReference type="FunCoup" id="A0A7R8UE70">
    <property type="interactions" value="1192"/>
</dbReference>
<evidence type="ECO:0000256" key="3">
    <source>
        <dbReference type="ARBA" id="ARBA00022448"/>
    </source>
</evidence>
<comment type="subcellular location">
    <subcellularLocation>
        <location evidence="1">Endoplasmic reticulum membrane</location>
        <topology evidence="1">Multi-pass membrane protein</topology>
    </subcellularLocation>
</comment>
<accession>A0A7R8UE70</accession>
<dbReference type="Proteomes" id="UP000594454">
    <property type="component" value="Chromosome 1"/>
</dbReference>
<dbReference type="OrthoDB" id="348976at2759"/>
<dbReference type="EC" id="3.1.-.-" evidence="10"/>
<evidence type="ECO:0000313" key="14">
    <source>
        <dbReference type="EMBL" id="CAD7078307.1"/>
    </source>
</evidence>
<feature type="transmembrane region" description="Helical" evidence="10">
    <location>
        <begin position="974"/>
        <end position="991"/>
    </location>
</feature>
<evidence type="ECO:0000256" key="8">
    <source>
        <dbReference type="ARBA" id="ARBA00022989"/>
    </source>
</evidence>
<dbReference type="GO" id="GO:0015031">
    <property type="term" value="P:protein transport"/>
    <property type="evidence" value="ECO:0007669"/>
    <property type="project" value="UniProtKB-KW"/>
</dbReference>
<dbReference type="Gene3D" id="3.40.50.1820">
    <property type="entry name" value="alpha/beta hydrolase"/>
    <property type="match status" value="1"/>
</dbReference>
<feature type="transmembrane region" description="Helical" evidence="10">
    <location>
        <begin position="998"/>
        <end position="1017"/>
    </location>
</feature>
<feature type="domain" description="GPI inositol-deacylase PGAP1-like alpha/beta" evidence="12">
    <location>
        <begin position="77"/>
        <end position="318"/>
    </location>
</feature>
<protein>
    <recommendedName>
        <fullName evidence="10">GPI inositol-deacylase</fullName>
        <ecNumber evidence="10">3.1.-.-</ecNumber>
    </recommendedName>
</protein>
<keyword evidence="8 10" id="KW-1133">Transmembrane helix</keyword>
<evidence type="ECO:0000256" key="6">
    <source>
        <dbReference type="ARBA" id="ARBA00022824"/>
    </source>
</evidence>
<proteinExistence type="inferred from homology"/>
<evidence type="ECO:0000259" key="13">
    <source>
        <dbReference type="Pfam" id="PF25140"/>
    </source>
</evidence>
<evidence type="ECO:0000256" key="1">
    <source>
        <dbReference type="ARBA" id="ARBA00004477"/>
    </source>
</evidence>
<keyword evidence="6 10" id="KW-0256">Endoplasmic reticulum</keyword>
<dbReference type="PANTHER" id="PTHR15495:SF7">
    <property type="entry name" value="GPI INOSITOL-DEACYLASE"/>
    <property type="match status" value="1"/>
</dbReference>
<feature type="compositionally biased region" description="Low complexity" evidence="11">
    <location>
        <begin position="851"/>
        <end position="865"/>
    </location>
</feature>
<evidence type="ECO:0000256" key="10">
    <source>
        <dbReference type="RuleBase" id="RU365011"/>
    </source>
</evidence>
<keyword evidence="5 10" id="KW-0378">Hydrolase</keyword>
<dbReference type="AlphaFoldDB" id="A0A7R8UE70"/>
<feature type="transmembrane region" description="Helical" evidence="10">
    <location>
        <begin position="671"/>
        <end position="688"/>
    </location>
</feature>
<dbReference type="InterPro" id="IPR039529">
    <property type="entry name" value="PGAP1/BST1"/>
</dbReference>
<dbReference type="PANTHER" id="PTHR15495">
    <property type="entry name" value="NEGATIVE REGULATOR OF VESICLE FORMATION-RELATED"/>
    <property type="match status" value="1"/>
</dbReference>
<dbReference type="InterPro" id="IPR056824">
    <property type="entry name" value="PGAP1_TMD"/>
</dbReference>
<feature type="transmembrane region" description="Helical" evidence="10">
    <location>
        <begin position="931"/>
        <end position="954"/>
    </location>
</feature>
<dbReference type="InterPro" id="IPR029058">
    <property type="entry name" value="AB_hydrolase_fold"/>
</dbReference>
<comment type="similarity">
    <text evidence="2 10">Belongs to the GPI inositol-deacylase family.</text>
</comment>
<dbReference type="GO" id="GO:0050185">
    <property type="term" value="F:phosphatidylinositol deacylase activity"/>
    <property type="evidence" value="ECO:0007669"/>
    <property type="project" value="TreeGrafter"/>
</dbReference>
<evidence type="ECO:0000313" key="15">
    <source>
        <dbReference type="Proteomes" id="UP000594454"/>
    </source>
</evidence>
<keyword evidence="3 10" id="KW-0813">Transport</keyword>
<evidence type="ECO:0000256" key="7">
    <source>
        <dbReference type="ARBA" id="ARBA00022927"/>
    </source>
</evidence>
<evidence type="ECO:0000256" key="9">
    <source>
        <dbReference type="ARBA" id="ARBA00023136"/>
    </source>
</evidence>
<feature type="domain" description="GPI inositol-deacylase transmembrane" evidence="13">
    <location>
        <begin position="925"/>
        <end position="1037"/>
    </location>
</feature>
<feature type="transmembrane region" description="Helical" evidence="10">
    <location>
        <begin position="1023"/>
        <end position="1042"/>
    </location>
</feature>
<dbReference type="Pfam" id="PF25140">
    <property type="entry name" value="PGAP1_TMD"/>
    <property type="match status" value="1"/>
</dbReference>
<keyword evidence="9 10" id="KW-0472">Membrane</keyword>
<keyword evidence="4 10" id="KW-0812">Transmembrane</keyword>
<sequence length="1079" mass="122506">MLTRLFLIVSLFSLCFYLYGILYTILNVEPNSCTMTYMFKYPQFVRIHFKENDDFPKYGLYAYSEGGLTEKARAKEFTGAPVIFVPGNSGSHKQARSLASIALQKGLDNGWRQHLDYFTIDYNEEYSALFGGYLENQKTFLKHSIKTVLNLYKKLEHRPTQVVLVGHSMGGKISETLLADPEYTPYINTIISIAGPVDQPVINIDPYIEAFYRNTENALSNSMRINEITNTTNYCGKQISTYVNSNKEKTKLPLDDILFITIGGGSRDFLVQSGLTSSKYSDIHALTTSIPLVWLPVDHLCAVWCKELMLVINRFLYDIISYQRHKNAYRSGQSFVKEKDIKLSKASYHFVKPTRNQQRNEINMISNEHSLGDWVEDSRRVFNVAFKDGLKETRYQMIRLLDIPQHQILTVEAVNIESHDWVYGCAAIEVVGSMRVCSKATSLTHLANHLPSAKHERYFLSVDLHKLKRANPNWTHVLLRIAPTRKPIWLNVDIHSPGDRLLQIQMPKWYSYSKVLLKNDTMLGSSFFRLALTGLEEAHQALEIELKPRRCTSDEDHAVAEVCVPWTRGCERFQYITYKQHKSIMVSSTIPKPLKYNTSENPIYINLHLDPSCRYSVSMKNSFGGTLSRIFLQFSHWLPAHLTAILFLALRYQISISPQGSAFKCGKLHSALLSCSPFFIITATRIFAKFIQSARVLPEPDDFHQSMLVSIIIHGTALALLTLLTGGVWLGITICGSVLHKLIFKTVQLPIPPISSAVVPIIQKIPVSAVVVLISMMFAACGGLGLICACVVHFILMTKRYEDYLEEFVFKTARMIAEKLFGKKSHNNPASDANNETQPSDEKVELEESESQPQQENQSQLAEQNTLSSADIQKLGLSKTDEDMLNRIDQLNDEELDKLLKETIDKQREMNRQRLEADAAKRKEYDSIHEGLSGINFHMTLFLLLILLAIMNFPATLSWAKNYHYSRKLVPDPSLIPGTIVLAALAIIWQFNTPRNICAYRFVSVILYILAAICIIYCQDSVYRLNAVISTAFVFIALHQIFAPKIKEANSEDDGDDELRVRIEKMKATLTDSIIAEEG</sequence>
<organism evidence="14 15">
    <name type="scientific">Hermetia illucens</name>
    <name type="common">Black soldier fly</name>
    <dbReference type="NCBI Taxonomy" id="343691"/>
    <lineage>
        <taxon>Eukaryota</taxon>
        <taxon>Metazoa</taxon>
        <taxon>Ecdysozoa</taxon>
        <taxon>Arthropoda</taxon>
        <taxon>Hexapoda</taxon>
        <taxon>Insecta</taxon>
        <taxon>Pterygota</taxon>
        <taxon>Neoptera</taxon>
        <taxon>Endopterygota</taxon>
        <taxon>Diptera</taxon>
        <taxon>Brachycera</taxon>
        <taxon>Stratiomyomorpha</taxon>
        <taxon>Stratiomyidae</taxon>
        <taxon>Hermetiinae</taxon>
        <taxon>Hermetia</taxon>
    </lineage>
</organism>
<dbReference type="InterPro" id="IPR012908">
    <property type="entry name" value="PGAP1-ab_dom-like"/>
</dbReference>
<dbReference type="InParanoid" id="A0A7R8UE70"/>
<reference evidence="14 15" key="1">
    <citation type="submission" date="2020-11" db="EMBL/GenBank/DDBJ databases">
        <authorList>
            <person name="Wallbank WR R."/>
            <person name="Pardo Diaz C."/>
            <person name="Kozak K."/>
            <person name="Martin S."/>
            <person name="Jiggins C."/>
            <person name="Moest M."/>
            <person name="Warren A I."/>
            <person name="Generalovic N T."/>
            <person name="Byers J.R.P. K."/>
            <person name="Montejo-Kovacevich G."/>
            <person name="Yen C E."/>
        </authorList>
    </citation>
    <scope>NUCLEOTIDE SEQUENCE [LARGE SCALE GENOMIC DNA]</scope>
</reference>
<dbReference type="SUPFAM" id="SSF53474">
    <property type="entry name" value="alpha/beta-Hydrolases"/>
    <property type="match status" value="1"/>
</dbReference>
<dbReference type="GO" id="GO:0005789">
    <property type="term" value="C:endoplasmic reticulum membrane"/>
    <property type="evidence" value="ECO:0007669"/>
    <property type="project" value="UniProtKB-SubCell"/>
</dbReference>
<dbReference type="Pfam" id="PF07819">
    <property type="entry name" value="PGAP1"/>
    <property type="match status" value="1"/>
</dbReference>
<dbReference type="GO" id="GO:0006505">
    <property type="term" value="P:GPI anchor metabolic process"/>
    <property type="evidence" value="ECO:0007669"/>
    <property type="project" value="TreeGrafter"/>
</dbReference>
<keyword evidence="15" id="KW-1185">Reference proteome</keyword>
<dbReference type="Pfam" id="PF24660">
    <property type="entry name" value="PGAP1_3rd"/>
    <property type="match status" value="1"/>
</dbReference>